<feature type="region of interest" description="Disordered" evidence="2">
    <location>
        <begin position="638"/>
        <end position="692"/>
    </location>
</feature>
<evidence type="ECO:0000313" key="5">
    <source>
        <dbReference type="Proteomes" id="UP000324800"/>
    </source>
</evidence>
<evidence type="ECO:0000256" key="1">
    <source>
        <dbReference type="SAM" id="Coils"/>
    </source>
</evidence>
<dbReference type="Pfam" id="PF14807">
    <property type="entry name" value="AP4E_app_platf"/>
    <property type="match status" value="1"/>
</dbReference>
<gene>
    <name evidence="4" type="ORF">EZS28_013792</name>
</gene>
<organism evidence="4 5">
    <name type="scientific">Streblomastix strix</name>
    <dbReference type="NCBI Taxonomy" id="222440"/>
    <lineage>
        <taxon>Eukaryota</taxon>
        <taxon>Metamonada</taxon>
        <taxon>Preaxostyla</taxon>
        <taxon>Oxymonadida</taxon>
        <taxon>Streblomastigidae</taxon>
        <taxon>Streblomastix</taxon>
    </lineage>
</organism>
<evidence type="ECO:0000259" key="3">
    <source>
        <dbReference type="SMART" id="SM01356"/>
    </source>
</evidence>
<feature type="non-terminal residue" evidence="4">
    <location>
        <position position="1"/>
    </location>
</feature>
<proteinExistence type="predicted"/>
<feature type="region of interest" description="Disordered" evidence="2">
    <location>
        <begin position="24"/>
        <end position="58"/>
    </location>
</feature>
<feature type="coiled-coil region" evidence="1">
    <location>
        <begin position="428"/>
        <end position="455"/>
    </location>
</feature>
<feature type="region of interest" description="Disordered" evidence="2">
    <location>
        <begin position="592"/>
        <end position="615"/>
    </location>
</feature>
<accession>A0A5J4W8G1</accession>
<protein>
    <recommendedName>
        <fullName evidence="3">AP-4 complex subunit epsilon-1 C-terminal domain-containing protein</fullName>
    </recommendedName>
</protein>
<feature type="region of interest" description="Disordered" evidence="2">
    <location>
        <begin position="264"/>
        <end position="305"/>
    </location>
</feature>
<reference evidence="4 5" key="1">
    <citation type="submission" date="2019-03" db="EMBL/GenBank/DDBJ databases">
        <title>Single cell metagenomics reveals metabolic interactions within the superorganism composed of flagellate Streblomastix strix and complex community of Bacteroidetes bacteria on its surface.</title>
        <authorList>
            <person name="Treitli S.C."/>
            <person name="Kolisko M."/>
            <person name="Husnik F."/>
            <person name="Keeling P."/>
            <person name="Hampl V."/>
        </authorList>
    </citation>
    <scope>NUCLEOTIDE SEQUENCE [LARGE SCALE GENOMIC DNA]</scope>
    <source>
        <strain evidence="4">ST1C</strain>
    </source>
</reference>
<feature type="compositionally biased region" description="Acidic residues" evidence="2">
    <location>
        <begin position="153"/>
        <end position="163"/>
    </location>
</feature>
<comment type="caution">
    <text evidence="4">The sequence shown here is derived from an EMBL/GenBank/DDBJ whole genome shotgun (WGS) entry which is preliminary data.</text>
</comment>
<dbReference type="SMART" id="SM01356">
    <property type="entry name" value="AP4E_app_platf"/>
    <property type="match status" value="1"/>
</dbReference>
<feature type="compositionally biased region" description="Low complexity" evidence="2">
    <location>
        <begin position="164"/>
        <end position="180"/>
    </location>
</feature>
<feature type="compositionally biased region" description="Low complexity" evidence="2">
    <location>
        <begin position="290"/>
        <end position="304"/>
    </location>
</feature>
<sequence length="950" mass="107665">LCTASNVEFVVERLLRVLAEKRAGVKREKEKRINQSEDEDKNDQQQDKQKQQQQQQQQYQYPHPLLISNFKQVDDIDAHEMALIHLISSLAEKFAPSNIWYIMTIVRLFLVGGDRVPKSEAEKLLSLLSEGNEDEEEQEQEGEQRKKKKQNSDSEDEQEDEDNNSQSMSQSQSSLSSHSSSLMSDLSSISAMRLYSVQLFRRLLLIIHFLPNQLIRIASWVIGEFGCNIEYKQGGLLQRRQIMRERKKKNGELQRQKLDKLIKKKEQEQEKLKQKSKQKTKQNKTEEQSESSSDSSSEQNSLNSEQKENEQFYIQYWDVFDQLEPEDIDSEINININELNKEKEKEQQEEVNEWDEVCNNNEGIQSKYIELSFSQVKHISNRIYSSLSNHSQQSTLLFGGRDDEILCVTLAKHPKLQQQAKISTLMALGKIEARIREEKEKIRQSKRRKKEFKINKGEKMKKKKRVDVKVKQIKKKDVVKIIIKPVVIQFVQAATKSINIEQSPLSIAFPRNGANEEIGVDTDLSFLTPIFEQQQNLDQQMNSNNQWNRYVPKEERGLDLLALTLRMDENYYSTPNEIQRQTADAIQAMSGRGKEIGKGSGGDWNTNIQLGKKGKNANDSAKYQQAAILFGAGAMPLSVSSQSSSHSHSSHQLKSSNSPSVNVSGNTGGVKFKSSRIQKNKQQNNNQNQKQTEQVINNEEDDDLFADKNNKLILAIPEESYLIQTASVGHAQSNIVTINPQESAVFIATCHVNPQISQTATLANLHSGAARAQQEGGSESEFLAQFPLKFIITKHQLQNESQNTVQKQNLLTLCPMKLFLTPLQITTNQYGSAWGKRKSERTHRLTYSSLSKLGKIDPSQQVTPSICSQLLASLGFHCVDVRGNECILAANFTGSPSTTSLSQGADPTGDSTILLHCKLVPAEMRADVKARSKAIALSEAVIEIIHRYTE</sequence>
<dbReference type="AlphaFoldDB" id="A0A5J4W8G1"/>
<dbReference type="Proteomes" id="UP000324800">
    <property type="component" value="Unassembled WGS sequence"/>
</dbReference>
<dbReference type="InterPro" id="IPR028269">
    <property type="entry name" value="AP4E1_C"/>
</dbReference>
<dbReference type="PANTHER" id="PTHR13491">
    <property type="entry name" value="ZCCHC10 PROTEIN"/>
    <property type="match status" value="1"/>
</dbReference>
<name>A0A5J4W8G1_9EUKA</name>
<feature type="compositionally biased region" description="Acidic residues" evidence="2">
    <location>
        <begin position="131"/>
        <end position="141"/>
    </location>
</feature>
<dbReference type="EMBL" id="SNRW01003143">
    <property type="protein sequence ID" value="KAA6390679.1"/>
    <property type="molecule type" value="Genomic_DNA"/>
</dbReference>
<feature type="region of interest" description="Disordered" evidence="2">
    <location>
        <begin position="127"/>
        <end position="180"/>
    </location>
</feature>
<feature type="domain" description="AP-4 complex subunit epsilon-1 C-terminal" evidence="3">
    <location>
        <begin position="821"/>
        <end position="950"/>
    </location>
</feature>
<dbReference type="Gene3D" id="1.25.10.10">
    <property type="entry name" value="Leucine-rich Repeat Variant"/>
    <property type="match status" value="1"/>
</dbReference>
<evidence type="ECO:0000256" key="2">
    <source>
        <dbReference type="SAM" id="MobiDB-lite"/>
    </source>
</evidence>
<dbReference type="InterPro" id="IPR039715">
    <property type="entry name" value="ZCCHC10"/>
</dbReference>
<dbReference type="InterPro" id="IPR011989">
    <property type="entry name" value="ARM-like"/>
</dbReference>
<feature type="compositionally biased region" description="Low complexity" evidence="2">
    <location>
        <begin position="680"/>
        <end position="691"/>
    </location>
</feature>
<keyword evidence="1" id="KW-0175">Coiled coil</keyword>
<feature type="compositionally biased region" description="Low complexity" evidence="2">
    <location>
        <begin position="638"/>
        <end position="665"/>
    </location>
</feature>
<feature type="compositionally biased region" description="Basic and acidic residues" evidence="2">
    <location>
        <begin position="24"/>
        <end position="35"/>
    </location>
</feature>
<dbReference type="PANTHER" id="PTHR13491:SF0">
    <property type="entry name" value="ZINC FINGER CCHC DOMAIN-CONTAINING PROTEIN 10"/>
    <property type="match status" value="1"/>
</dbReference>
<evidence type="ECO:0000313" key="4">
    <source>
        <dbReference type="EMBL" id="KAA6390679.1"/>
    </source>
</evidence>
<feature type="compositionally biased region" description="Basic and acidic residues" evidence="2">
    <location>
        <begin position="264"/>
        <end position="273"/>
    </location>
</feature>